<evidence type="ECO:0000313" key="2">
    <source>
        <dbReference type="EMBL" id="KAK2849941.1"/>
    </source>
</evidence>
<proteinExistence type="predicted"/>
<dbReference type="AlphaFoldDB" id="A0AA88N6D2"/>
<dbReference type="EMBL" id="JAVHJS010000008">
    <property type="protein sequence ID" value="KAK2849941.1"/>
    <property type="molecule type" value="Genomic_DNA"/>
</dbReference>
<evidence type="ECO:0000256" key="1">
    <source>
        <dbReference type="SAM" id="MobiDB-lite"/>
    </source>
</evidence>
<protein>
    <submittedName>
        <fullName evidence="2">Uncharacterized protein</fullName>
    </submittedName>
</protein>
<keyword evidence="3" id="KW-1185">Reference proteome</keyword>
<organism evidence="2 3">
    <name type="scientific">Tachysurus vachellii</name>
    <name type="common">Darkbarbel catfish</name>
    <name type="synonym">Pelteobagrus vachellii</name>
    <dbReference type="NCBI Taxonomy" id="175792"/>
    <lineage>
        <taxon>Eukaryota</taxon>
        <taxon>Metazoa</taxon>
        <taxon>Chordata</taxon>
        <taxon>Craniata</taxon>
        <taxon>Vertebrata</taxon>
        <taxon>Euteleostomi</taxon>
        <taxon>Actinopterygii</taxon>
        <taxon>Neopterygii</taxon>
        <taxon>Teleostei</taxon>
        <taxon>Ostariophysi</taxon>
        <taxon>Siluriformes</taxon>
        <taxon>Bagridae</taxon>
        <taxon>Tachysurus</taxon>
    </lineage>
</organism>
<feature type="compositionally biased region" description="Low complexity" evidence="1">
    <location>
        <begin position="39"/>
        <end position="57"/>
    </location>
</feature>
<sequence>MRSEQRAVLLHGAAVWGLKFQHGRGSGQSSLSLTWNGFRSSAPARSPSSRRPSASLSDRCRSDLRRSPVTHAALARPAPQQSDSLYRVQNISGADGLSEAVSRCTNNVLLSLNNLEK</sequence>
<dbReference type="Proteomes" id="UP001187315">
    <property type="component" value="Unassembled WGS sequence"/>
</dbReference>
<feature type="region of interest" description="Disordered" evidence="1">
    <location>
        <begin position="21"/>
        <end position="62"/>
    </location>
</feature>
<name>A0AA88N6D2_TACVA</name>
<gene>
    <name evidence="2" type="ORF">Q7C36_008724</name>
</gene>
<reference evidence="2" key="1">
    <citation type="submission" date="2023-08" db="EMBL/GenBank/DDBJ databases">
        <title>Pelteobagrus vachellii genome.</title>
        <authorList>
            <person name="Liu H."/>
        </authorList>
    </citation>
    <scope>NUCLEOTIDE SEQUENCE</scope>
    <source>
        <strain evidence="2">PRFRI_2022a</strain>
        <tissue evidence="2">Muscle</tissue>
    </source>
</reference>
<accession>A0AA88N6D2</accession>
<comment type="caution">
    <text evidence="2">The sequence shown here is derived from an EMBL/GenBank/DDBJ whole genome shotgun (WGS) entry which is preliminary data.</text>
</comment>
<evidence type="ECO:0000313" key="3">
    <source>
        <dbReference type="Proteomes" id="UP001187315"/>
    </source>
</evidence>
<feature type="compositionally biased region" description="Polar residues" evidence="1">
    <location>
        <begin position="27"/>
        <end position="38"/>
    </location>
</feature>